<dbReference type="EMBL" id="OY731408">
    <property type="protein sequence ID" value="CAJ1978468.1"/>
    <property type="molecule type" value="Genomic_DNA"/>
</dbReference>
<name>A0AA87B8T5_9FABA</name>
<proteinExistence type="predicted"/>
<protein>
    <submittedName>
        <fullName evidence="1">Uncharacterized protein</fullName>
    </submittedName>
</protein>
<gene>
    <name evidence="1" type="ORF">AYBTSS11_LOCUS30662</name>
</gene>
<dbReference type="AlphaFoldDB" id="A0AA87B8T5"/>
<dbReference type="Proteomes" id="UP001189624">
    <property type="component" value="Chromosome 11"/>
</dbReference>
<reference evidence="1" key="1">
    <citation type="submission" date="2023-10" db="EMBL/GenBank/DDBJ databases">
        <authorList>
            <person name="Domelevo Entfellner J.-B."/>
        </authorList>
    </citation>
    <scope>NUCLEOTIDE SEQUENCE</scope>
</reference>
<accession>A0AA87B8T5</accession>
<organism evidence="1 2">
    <name type="scientific">Sphenostylis stenocarpa</name>
    <dbReference type="NCBI Taxonomy" id="92480"/>
    <lineage>
        <taxon>Eukaryota</taxon>
        <taxon>Viridiplantae</taxon>
        <taxon>Streptophyta</taxon>
        <taxon>Embryophyta</taxon>
        <taxon>Tracheophyta</taxon>
        <taxon>Spermatophyta</taxon>
        <taxon>Magnoliopsida</taxon>
        <taxon>eudicotyledons</taxon>
        <taxon>Gunneridae</taxon>
        <taxon>Pentapetalae</taxon>
        <taxon>rosids</taxon>
        <taxon>fabids</taxon>
        <taxon>Fabales</taxon>
        <taxon>Fabaceae</taxon>
        <taxon>Papilionoideae</taxon>
        <taxon>50 kb inversion clade</taxon>
        <taxon>NPAAA clade</taxon>
        <taxon>indigoferoid/millettioid clade</taxon>
        <taxon>Phaseoleae</taxon>
        <taxon>Sphenostylis</taxon>
    </lineage>
</organism>
<keyword evidence="2" id="KW-1185">Reference proteome</keyword>
<evidence type="ECO:0000313" key="1">
    <source>
        <dbReference type="EMBL" id="CAJ1978468.1"/>
    </source>
</evidence>
<sequence>MTMVEVKQTILNHFNMSIVNEYEVDLHYRLPIFISATTAHYRSCKIFVDDDVEALFLMATEQTTKVHVEIMTFITKIHQSATSSEVYYDLANNFNHYSKLFFATTHQNLIPPQMAPKMFACIYDNGDMIPNPENGVLFKSNTCIMVQLHRGFTFSQLIEIILQRAKKDPTNPPPVLHFRFPTQICGRHVTYTYETSMKLNHDTGVRLEQNTIF</sequence>
<evidence type="ECO:0000313" key="2">
    <source>
        <dbReference type="Proteomes" id="UP001189624"/>
    </source>
</evidence>
<dbReference type="Gramene" id="rna-AYBTSS11_LOCUS30662">
    <property type="protein sequence ID" value="CAJ1978468.1"/>
    <property type="gene ID" value="gene-AYBTSS11_LOCUS30662"/>
</dbReference>